<name>A0A0G0P623_9BACT</name>
<dbReference type="PATRIC" id="fig|1619031.3.peg.383"/>
<dbReference type="GO" id="GO:0003735">
    <property type="term" value="F:structural constituent of ribosome"/>
    <property type="evidence" value="ECO:0007669"/>
    <property type="project" value="UniProtKB-UniRule"/>
</dbReference>
<dbReference type="InterPro" id="IPR012340">
    <property type="entry name" value="NA-bd_OB-fold"/>
</dbReference>
<comment type="function">
    <text evidence="6">One of the primary rRNA binding proteins, it binds specifically to the 5'-end of 16S ribosomal RNA.</text>
</comment>
<evidence type="ECO:0000313" key="8">
    <source>
        <dbReference type="Proteomes" id="UP000034764"/>
    </source>
</evidence>
<dbReference type="GO" id="GO:0006412">
    <property type="term" value="P:translation"/>
    <property type="evidence" value="ECO:0007669"/>
    <property type="project" value="UniProtKB-UniRule"/>
</dbReference>
<dbReference type="PRINTS" id="PR00973">
    <property type="entry name" value="RIBOSOMALS17"/>
</dbReference>
<keyword evidence="2 6" id="KW-0699">rRNA-binding</keyword>
<comment type="caution">
    <text evidence="7">The sequence shown here is derived from an EMBL/GenBank/DDBJ whole genome shotgun (WGS) entry which is preliminary data.</text>
</comment>
<keyword evidence="3 6" id="KW-0694">RNA-binding</keyword>
<comment type="subunit">
    <text evidence="6">Part of the 30S ribosomal subunit.</text>
</comment>
<evidence type="ECO:0000256" key="5">
    <source>
        <dbReference type="ARBA" id="ARBA00023274"/>
    </source>
</evidence>
<dbReference type="Pfam" id="PF00366">
    <property type="entry name" value="Ribosomal_S17"/>
    <property type="match status" value="1"/>
</dbReference>
<dbReference type="HAMAP" id="MF_01345_B">
    <property type="entry name" value="Ribosomal_uS17_B"/>
    <property type="match status" value="1"/>
</dbReference>
<proteinExistence type="inferred from homology"/>
<keyword evidence="4 6" id="KW-0689">Ribosomal protein</keyword>
<dbReference type="GO" id="GO:0019843">
    <property type="term" value="F:rRNA binding"/>
    <property type="evidence" value="ECO:0007669"/>
    <property type="project" value="UniProtKB-UniRule"/>
</dbReference>
<dbReference type="InterPro" id="IPR019984">
    <property type="entry name" value="Ribosomal_uS17_bact/chlr"/>
</dbReference>
<comment type="similarity">
    <text evidence="1 6">Belongs to the universal ribosomal protein uS17 family.</text>
</comment>
<dbReference type="InterPro" id="IPR000266">
    <property type="entry name" value="Ribosomal_uS17"/>
</dbReference>
<reference evidence="7 8" key="1">
    <citation type="journal article" date="2015" name="Nature">
        <title>rRNA introns, odd ribosomes, and small enigmatic genomes across a large radiation of phyla.</title>
        <authorList>
            <person name="Brown C.T."/>
            <person name="Hug L.A."/>
            <person name="Thomas B.C."/>
            <person name="Sharon I."/>
            <person name="Castelle C.J."/>
            <person name="Singh A."/>
            <person name="Wilkins M.J."/>
            <person name="Williams K.H."/>
            <person name="Banfield J.F."/>
        </authorList>
    </citation>
    <scope>NUCLEOTIDE SEQUENCE [LARGE SCALE GENOMIC DNA]</scope>
</reference>
<evidence type="ECO:0000256" key="2">
    <source>
        <dbReference type="ARBA" id="ARBA00022730"/>
    </source>
</evidence>
<organism evidence="7 8">
    <name type="scientific">Candidatus Yanofskybacteria bacterium GW2011_GWD2_39_48</name>
    <dbReference type="NCBI Taxonomy" id="1619031"/>
    <lineage>
        <taxon>Bacteria</taxon>
        <taxon>Candidatus Yanofskyibacteriota</taxon>
    </lineage>
</organism>
<evidence type="ECO:0000256" key="4">
    <source>
        <dbReference type="ARBA" id="ARBA00022980"/>
    </source>
</evidence>
<dbReference type="SUPFAM" id="SSF50249">
    <property type="entry name" value="Nucleic acid-binding proteins"/>
    <property type="match status" value="1"/>
</dbReference>
<protein>
    <recommendedName>
        <fullName evidence="6">Small ribosomal subunit protein uS17</fullName>
    </recommendedName>
</protein>
<sequence length="90" mass="10508">MEKSITKKRILKGVVVSDKMQKTVVVEVKRLKMHAKYKKYFKMSSKFKAHNPDDSFHTGDNILIQETNPMSKDKRWIVIGKIESGKEKQN</sequence>
<dbReference type="Proteomes" id="UP000034764">
    <property type="component" value="Unassembled WGS sequence"/>
</dbReference>
<dbReference type="AlphaFoldDB" id="A0A0G0P623"/>
<evidence type="ECO:0000256" key="1">
    <source>
        <dbReference type="ARBA" id="ARBA00010254"/>
    </source>
</evidence>
<dbReference type="CDD" id="cd00364">
    <property type="entry name" value="Ribosomal_uS17"/>
    <property type="match status" value="1"/>
</dbReference>
<dbReference type="EMBL" id="LBXD01000020">
    <property type="protein sequence ID" value="KKR23403.1"/>
    <property type="molecule type" value="Genomic_DNA"/>
</dbReference>
<dbReference type="NCBIfam" id="TIGR03635">
    <property type="entry name" value="uS17_bact"/>
    <property type="match status" value="1"/>
</dbReference>
<evidence type="ECO:0000256" key="3">
    <source>
        <dbReference type="ARBA" id="ARBA00022884"/>
    </source>
</evidence>
<evidence type="ECO:0000313" key="7">
    <source>
        <dbReference type="EMBL" id="KKR23403.1"/>
    </source>
</evidence>
<keyword evidence="5 6" id="KW-0687">Ribonucleoprotein</keyword>
<dbReference type="PANTHER" id="PTHR10744:SF1">
    <property type="entry name" value="SMALL RIBOSOMAL SUBUNIT PROTEIN US17M"/>
    <property type="match status" value="1"/>
</dbReference>
<gene>
    <name evidence="6" type="primary">rpsQ</name>
    <name evidence="7" type="ORF">UT53_C0020G0009</name>
</gene>
<evidence type="ECO:0000256" key="6">
    <source>
        <dbReference type="HAMAP-Rule" id="MF_01345"/>
    </source>
</evidence>
<dbReference type="Gene3D" id="2.40.50.140">
    <property type="entry name" value="Nucleic acid-binding proteins"/>
    <property type="match status" value="1"/>
</dbReference>
<dbReference type="NCBIfam" id="NF004123">
    <property type="entry name" value="PRK05610.1"/>
    <property type="match status" value="1"/>
</dbReference>
<accession>A0A0G0P623</accession>
<dbReference type="GO" id="GO:0022627">
    <property type="term" value="C:cytosolic small ribosomal subunit"/>
    <property type="evidence" value="ECO:0007669"/>
    <property type="project" value="UniProtKB-UniRule"/>
</dbReference>
<dbReference type="PANTHER" id="PTHR10744">
    <property type="entry name" value="40S RIBOSOMAL PROTEIN S11 FAMILY MEMBER"/>
    <property type="match status" value="1"/>
</dbReference>